<evidence type="ECO:0000256" key="5">
    <source>
        <dbReference type="ARBA" id="ARBA00023117"/>
    </source>
</evidence>
<dbReference type="GO" id="GO:0016586">
    <property type="term" value="C:RSC-type complex"/>
    <property type="evidence" value="ECO:0007669"/>
    <property type="project" value="InterPro"/>
</dbReference>
<dbReference type="FunFam" id="1.20.920.10:FF:000013">
    <property type="entry name" value="Protein polybromo-1 isoform 1"/>
    <property type="match status" value="1"/>
</dbReference>
<keyword evidence="15" id="KW-1185">Reference proteome</keyword>
<dbReference type="Pfam" id="PF00439">
    <property type="entry name" value="Bromodomain"/>
    <property type="match status" value="6"/>
</dbReference>
<feature type="domain" description="Bromo" evidence="11">
    <location>
        <begin position="664"/>
        <end position="734"/>
    </location>
</feature>
<dbReference type="GO" id="GO:0016514">
    <property type="term" value="C:SWI/SNF complex"/>
    <property type="evidence" value="ECO:0007669"/>
    <property type="project" value="TreeGrafter"/>
</dbReference>
<dbReference type="FunFam" id="1.20.920.10:FF:000006">
    <property type="entry name" value="protein polybromo-1 isoform X1"/>
    <property type="match status" value="1"/>
</dbReference>
<sequence>MSKRRRISSLHDDENSEDDATPEHGPAPSSARKRKRLDPMELCQHLYESIRTFKKEDGTTLCDTFIRAPKRRQEPSYYEVVVNPIDLLKVQQKLKTDSYEDVEDLSADIELIVNNAKAFYKPDSTEYQDASQLLEVFNTNKKRIKENQVEEASTECKPRKITRPRKSLTIEEDEFEEGSDFDPYEELFATVMTATDPLDNHDLYHMFQLLPSKKLYPGYYDIIDHPIDLKLIATKIQTSAYSSLNEMEKDLLQMTKNACTFNEPGSQIYKDAKMLKKIFIGKKAEIESGRYRKHSHKRPRLASSAMVAALKEEIDTSDDDFDDSIETDGDGPLWQLFDQLYNTANTYVIVHFLLIYFKPSVEYIYIDPNALGAPLGEALWKLPNKRFHPEYYNLIKKPISMAQIRNKLKKGIYIHITDMTADLYLMLDNAKKANAPNSKIHKDALKMQKILNQKLIDSGDLEESDEDDEEEDTDSSTHASSRKKGRIPKGIGSPSHGSSCNITASKNHRMVPAMSLKRKLLSLHEFLVGFTYDDHQPMALFMEKPSKKLYPDYYQVIQHPIDMTTIENNIKADRYSTIDDIVGDYRLMFSNCRKYNEEGSMIYEDANNLEKALNEKLKEFSGISKKMNLAGKISKPARKSNSTPLETKLKQMYDTIREYREPKQNRQLSYIFMKLPSKSEYPDYYDIIKDPIDIEKIEKKLRQQIYESVDDMAADFMLMFENACKYNEPDSQIYKDALCLQQLLIQTKQALRSEETVPNVQQAVQELLLSLFTTLYNFQDEEGRCYSDSLAELAEYDECDGIRIRAISLDLIKRRLDKGLYKRLDTFQEDIFSCLERARRLSRTDSQVFEDSIELQSFFIKKRDELCQNGNILESPALSYNTMHLSAAVESLRQSKLLQEEETDTDNDAVQPSQGESMTIDQKVFSPGDFVYIDLPENKIPGIMYIERLWTTSDNIKMMNGLLLLRPHETFHVQTRKFMEQELFKSDQRIEIPLSKALNKCFVMHIREYVKFKPENFASKDVFVCESRYSSKARSFKKLKTWNLVRANDPVKLIARETSLEVKRVMSVFKERVEKHKEELSELQLQEAIPEKEKPNVVIYMTGVEDGNVYYEQYNTVCGGVVKTGDYVYVATESGKQSISQITSIWETKDGKIMFRGPWLLTPPEVQGTISRLFYRQEVLLSTIQETTSAVAIVGRCAVLDQHDYITRRQTEIAEADVYMCESIFDEFKKQIRKIVAPPGLRKFTHSQMVTTDEVFHFRRPINPPKVTCGEIAAVLENKPISSNDVMDMKEDFGIIDDSIDGPPSIGSDTIMTASPHPTHSININTPSMSSKKTSKPGKKLVTGYILYSSEHRKTICASNPEATFGDVSRIVGNEWRNLSEQEKAIWEQRAIKMNEESAAKHAAEMGESNCPSPANLKNESPTIQDIITNHAYECCWDKCDFQFEDPAEFSEHCIAEGTGCVYRTFIATAEQDFICIWRNCVRLRRNMPPFPTVARLVKHVKEVHLIKGVSKLIQPQDRSKNYVPSKRSISAMQIGNNAASNGNYVNTNNIGMITLQPIGNVGNNSSSSNNTNLMALSSQTPGVVTGNNQVQPMHPQQAPGVANANGLNAQQTGNTITAPYFSYISTQPAEPLFVTVPPRPQRVLHSEAYIKYIERLQQKSTYITPWQKTFTAKRETIPNTDVSRLPSQWLGRRAQDHPEVVIDALWELRNFMMKEVIQFDRF</sequence>
<evidence type="ECO:0000256" key="7">
    <source>
        <dbReference type="ARBA" id="ARBA00023242"/>
    </source>
</evidence>
<feature type="DNA-binding region" description="HMG box" evidence="9">
    <location>
        <begin position="1338"/>
        <end position="1410"/>
    </location>
</feature>
<keyword evidence="2" id="KW-0677">Repeat</keyword>
<dbReference type="InterPro" id="IPR009071">
    <property type="entry name" value="HMG_box_dom"/>
</dbReference>
<evidence type="ECO:0000259" key="13">
    <source>
        <dbReference type="PROSITE" id="PS51038"/>
    </source>
</evidence>
<dbReference type="PROSITE" id="PS50014">
    <property type="entry name" value="BROMODOMAIN_2"/>
    <property type="match status" value="5"/>
</dbReference>
<dbReference type="STRING" id="43041.A0A182K626"/>
<dbReference type="Pfam" id="PF00505">
    <property type="entry name" value="HMG_box"/>
    <property type="match status" value="1"/>
</dbReference>
<keyword evidence="5 8" id="KW-0103">Bromodomain</keyword>
<evidence type="ECO:0000256" key="3">
    <source>
        <dbReference type="ARBA" id="ARBA00022853"/>
    </source>
</evidence>
<evidence type="ECO:0000256" key="6">
    <source>
        <dbReference type="ARBA" id="ARBA00023163"/>
    </source>
</evidence>
<evidence type="ECO:0000256" key="8">
    <source>
        <dbReference type="PROSITE-ProRule" id="PRU00035"/>
    </source>
</evidence>
<dbReference type="FunFam" id="1.20.920.10:FF:000045">
    <property type="entry name" value="protein polybromo-1"/>
    <property type="match status" value="1"/>
</dbReference>
<dbReference type="PRINTS" id="PR00503">
    <property type="entry name" value="BROMODOMAIN"/>
</dbReference>
<dbReference type="Gene3D" id="1.10.30.10">
    <property type="entry name" value="High mobility group box domain"/>
    <property type="match status" value="1"/>
</dbReference>
<dbReference type="Proteomes" id="UP000075881">
    <property type="component" value="Unassembled WGS sequence"/>
</dbReference>
<dbReference type="CDD" id="cd05515">
    <property type="entry name" value="Bromo_polybromo_V"/>
    <property type="match status" value="1"/>
</dbReference>
<feature type="domain" description="HMG box" evidence="12">
    <location>
        <begin position="1338"/>
        <end position="1410"/>
    </location>
</feature>
<evidence type="ECO:0008006" key="16">
    <source>
        <dbReference type="Google" id="ProtNLM"/>
    </source>
</evidence>
<feature type="domain" description="Bromo" evidence="11">
    <location>
        <begin position="533"/>
        <end position="603"/>
    </location>
</feature>
<dbReference type="SUPFAM" id="SSF47370">
    <property type="entry name" value="Bromodomain"/>
    <property type="match status" value="6"/>
</dbReference>
<dbReference type="CDD" id="cd05517">
    <property type="entry name" value="Bromo_polybromo_II"/>
    <property type="match status" value="1"/>
</dbReference>
<proteinExistence type="predicted"/>
<dbReference type="SMART" id="SM00398">
    <property type="entry name" value="HMG"/>
    <property type="match status" value="1"/>
</dbReference>
<dbReference type="PROSITE" id="PS00633">
    <property type="entry name" value="BROMODOMAIN_1"/>
    <property type="match status" value="1"/>
</dbReference>
<dbReference type="SUPFAM" id="SSF47095">
    <property type="entry name" value="HMG-box"/>
    <property type="match status" value="1"/>
</dbReference>
<keyword evidence="4" id="KW-0805">Transcription regulation</keyword>
<evidence type="ECO:0000256" key="10">
    <source>
        <dbReference type="SAM" id="MobiDB-lite"/>
    </source>
</evidence>
<keyword evidence="3" id="KW-0156">Chromatin regulator</keyword>
<dbReference type="InterPro" id="IPR001025">
    <property type="entry name" value="BAH_dom"/>
</dbReference>
<reference evidence="15" key="1">
    <citation type="submission" date="2013-03" db="EMBL/GenBank/DDBJ databases">
        <title>The Genome Sequence of Anopheles christyi ACHKN1017.</title>
        <authorList>
            <consortium name="The Broad Institute Genomics Platform"/>
            <person name="Neafsey D.E."/>
            <person name="Besansky N."/>
            <person name="Walker B."/>
            <person name="Young S.K."/>
            <person name="Zeng Q."/>
            <person name="Gargeya S."/>
            <person name="Fitzgerald M."/>
            <person name="Haas B."/>
            <person name="Abouelleil A."/>
            <person name="Allen A.W."/>
            <person name="Alvarado L."/>
            <person name="Arachchi H.M."/>
            <person name="Berlin A.M."/>
            <person name="Chapman S.B."/>
            <person name="Gainer-Dewar J."/>
            <person name="Goldberg J."/>
            <person name="Griggs A."/>
            <person name="Gujja S."/>
            <person name="Hansen M."/>
            <person name="Howarth C."/>
            <person name="Imamovic A."/>
            <person name="Ireland A."/>
            <person name="Larimer J."/>
            <person name="McCowan C."/>
            <person name="Murphy C."/>
            <person name="Pearson M."/>
            <person name="Poon T.W."/>
            <person name="Priest M."/>
            <person name="Roberts A."/>
            <person name="Saif S."/>
            <person name="Shea T."/>
            <person name="Sisk P."/>
            <person name="Sykes S."/>
            <person name="Wortman J."/>
            <person name="Nusbaum C."/>
            <person name="Birren B."/>
        </authorList>
    </citation>
    <scope>NUCLEOTIDE SEQUENCE [LARGE SCALE GENOMIC DNA]</scope>
    <source>
        <strain evidence="15">ACHKN1017</strain>
    </source>
</reference>
<feature type="domain" description="Bromo" evidence="11">
    <location>
        <begin position="371"/>
        <end position="441"/>
    </location>
</feature>
<name>A0A182K626_9DIPT</name>
<dbReference type="GO" id="GO:0003682">
    <property type="term" value="F:chromatin binding"/>
    <property type="evidence" value="ECO:0007669"/>
    <property type="project" value="InterPro"/>
</dbReference>
<dbReference type="CDD" id="cd04717">
    <property type="entry name" value="BAH_polybromo"/>
    <property type="match status" value="1"/>
</dbReference>
<feature type="region of interest" description="Disordered" evidence="10">
    <location>
        <begin position="457"/>
        <end position="503"/>
    </location>
</feature>
<accession>A0A182K626</accession>
<keyword evidence="6" id="KW-0804">Transcription</keyword>
<keyword evidence="9" id="KW-0238">DNA-binding</keyword>
<dbReference type="InterPro" id="IPR043151">
    <property type="entry name" value="BAH_sf"/>
</dbReference>
<evidence type="ECO:0000259" key="11">
    <source>
        <dbReference type="PROSITE" id="PS50014"/>
    </source>
</evidence>
<evidence type="ECO:0000256" key="1">
    <source>
        <dbReference type="ARBA" id="ARBA00004123"/>
    </source>
</evidence>
<evidence type="ECO:0000313" key="14">
    <source>
        <dbReference type="EnsemblMetazoa" id="ACHR006211-PA"/>
    </source>
</evidence>
<feature type="compositionally biased region" description="Acidic residues" evidence="10">
    <location>
        <begin position="459"/>
        <end position="474"/>
    </location>
</feature>
<dbReference type="Gene3D" id="1.20.920.10">
    <property type="entry name" value="Bromodomain-like"/>
    <property type="match status" value="6"/>
</dbReference>
<dbReference type="VEuPathDB" id="VectorBase:ACHR006211"/>
<dbReference type="PROSITE" id="PS51038">
    <property type="entry name" value="BAH"/>
    <property type="match status" value="2"/>
</dbReference>
<feature type="region of interest" description="Disordered" evidence="10">
    <location>
        <begin position="1"/>
        <end position="38"/>
    </location>
</feature>
<dbReference type="InterPro" id="IPR018359">
    <property type="entry name" value="Bromodomain_CS"/>
</dbReference>
<evidence type="ECO:0000259" key="12">
    <source>
        <dbReference type="PROSITE" id="PS50118"/>
    </source>
</evidence>
<dbReference type="GO" id="GO:0006338">
    <property type="term" value="P:chromatin remodeling"/>
    <property type="evidence" value="ECO:0007669"/>
    <property type="project" value="InterPro"/>
</dbReference>
<dbReference type="GO" id="GO:0003677">
    <property type="term" value="F:DNA binding"/>
    <property type="evidence" value="ECO:0007669"/>
    <property type="project" value="UniProtKB-UniRule"/>
</dbReference>
<dbReference type="EnsemblMetazoa" id="ACHR006211-RA">
    <property type="protein sequence ID" value="ACHR006211-PA"/>
    <property type="gene ID" value="ACHR006211"/>
</dbReference>
<dbReference type="InterPro" id="IPR037382">
    <property type="entry name" value="Rsc/polybromo"/>
</dbReference>
<dbReference type="CDD" id="cd05524">
    <property type="entry name" value="Bromo_polybromo_I"/>
    <property type="match status" value="1"/>
</dbReference>
<comment type="subcellular location">
    <subcellularLocation>
        <location evidence="1">Nucleus</location>
    </subcellularLocation>
</comment>
<feature type="domain" description="Bromo" evidence="11">
    <location>
        <begin position="57"/>
        <end position="127"/>
    </location>
</feature>
<dbReference type="FunFam" id="1.20.920.10:FF:000064">
    <property type="entry name" value="Polybromo 1"/>
    <property type="match status" value="1"/>
</dbReference>
<evidence type="ECO:0000256" key="2">
    <source>
        <dbReference type="ARBA" id="ARBA00022737"/>
    </source>
</evidence>
<protein>
    <recommendedName>
        <fullName evidence="16">Polybromo-1</fullName>
    </recommendedName>
</protein>
<keyword evidence="7 9" id="KW-0539">Nucleus</keyword>
<feature type="domain" description="BAH" evidence="13">
    <location>
        <begin position="923"/>
        <end position="1040"/>
    </location>
</feature>
<reference evidence="14" key="2">
    <citation type="submission" date="2020-05" db="UniProtKB">
        <authorList>
            <consortium name="EnsemblMetazoa"/>
        </authorList>
    </citation>
    <scope>IDENTIFICATION</scope>
    <source>
        <strain evidence="14">ACHKN1017</strain>
    </source>
</reference>
<organism evidence="14 15">
    <name type="scientific">Anopheles christyi</name>
    <dbReference type="NCBI Taxonomy" id="43041"/>
    <lineage>
        <taxon>Eukaryota</taxon>
        <taxon>Metazoa</taxon>
        <taxon>Ecdysozoa</taxon>
        <taxon>Arthropoda</taxon>
        <taxon>Hexapoda</taxon>
        <taxon>Insecta</taxon>
        <taxon>Pterygota</taxon>
        <taxon>Neoptera</taxon>
        <taxon>Endopterygota</taxon>
        <taxon>Diptera</taxon>
        <taxon>Nematocera</taxon>
        <taxon>Culicoidea</taxon>
        <taxon>Culicidae</taxon>
        <taxon>Anophelinae</taxon>
        <taxon>Anopheles</taxon>
    </lineage>
</organism>
<dbReference type="Pfam" id="PF01426">
    <property type="entry name" value="BAH"/>
    <property type="match status" value="2"/>
</dbReference>
<feature type="domain" description="Bromo" evidence="11">
    <location>
        <begin position="199"/>
        <end position="269"/>
    </location>
</feature>
<dbReference type="Gene3D" id="2.30.30.490">
    <property type="match status" value="2"/>
</dbReference>
<dbReference type="InterPro" id="IPR001487">
    <property type="entry name" value="Bromodomain"/>
</dbReference>
<dbReference type="PROSITE" id="PS50118">
    <property type="entry name" value="HMG_BOX_2"/>
    <property type="match status" value="1"/>
</dbReference>
<dbReference type="GO" id="GO:0006368">
    <property type="term" value="P:transcription elongation by RNA polymerase II"/>
    <property type="evidence" value="ECO:0007669"/>
    <property type="project" value="TreeGrafter"/>
</dbReference>
<dbReference type="FunFam" id="1.20.920.10:FF:000009">
    <property type="entry name" value="Protein polybromo-1 isoform 1"/>
    <property type="match status" value="1"/>
</dbReference>
<dbReference type="PANTHER" id="PTHR16062:SF19">
    <property type="entry name" value="PROTEIN POLYBROMO-1"/>
    <property type="match status" value="1"/>
</dbReference>
<dbReference type="SMART" id="SM00439">
    <property type="entry name" value="BAH"/>
    <property type="match status" value="2"/>
</dbReference>
<evidence type="ECO:0000256" key="9">
    <source>
        <dbReference type="PROSITE-ProRule" id="PRU00267"/>
    </source>
</evidence>
<dbReference type="SMART" id="SM00297">
    <property type="entry name" value="BROMO"/>
    <property type="match status" value="6"/>
</dbReference>
<evidence type="ECO:0000256" key="4">
    <source>
        <dbReference type="ARBA" id="ARBA00023015"/>
    </source>
</evidence>
<dbReference type="InterPro" id="IPR037968">
    <property type="entry name" value="PBRM1_BD5"/>
</dbReference>
<dbReference type="InterPro" id="IPR036427">
    <property type="entry name" value="Bromodomain-like_sf"/>
</dbReference>
<evidence type="ECO:0000313" key="15">
    <source>
        <dbReference type="Proteomes" id="UP000075881"/>
    </source>
</evidence>
<dbReference type="InterPro" id="IPR036910">
    <property type="entry name" value="HMG_box_dom_sf"/>
</dbReference>
<feature type="domain" description="BAH" evidence="13">
    <location>
        <begin position="1120"/>
        <end position="1236"/>
    </location>
</feature>
<dbReference type="CDD" id="cd05526">
    <property type="entry name" value="Bromo_polybromo_VI"/>
    <property type="match status" value="1"/>
</dbReference>
<dbReference type="PANTHER" id="PTHR16062">
    <property type="entry name" value="SWI/SNF-RELATED"/>
    <property type="match status" value="1"/>
</dbReference>